<dbReference type="AlphaFoldDB" id="A0A2P2P2T8"/>
<accession>A0A2P2P2T8</accession>
<protein>
    <submittedName>
        <fullName evidence="1">Uncharacterized protein</fullName>
    </submittedName>
</protein>
<sequence length="39" mass="4640">MTLFCIYKQWGIVISVQIFEAVVKMVRTKQLEHNGHFIM</sequence>
<evidence type="ECO:0000313" key="1">
    <source>
        <dbReference type="EMBL" id="MBX49064.1"/>
    </source>
</evidence>
<proteinExistence type="predicted"/>
<reference evidence="1" key="1">
    <citation type="submission" date="2018-02" db="EMBL/GenBank/DDBJ databases">
        <title>Rhizophora mucronata_Transcriptome.</title>
        <authorList>
            <person name="Meera S.P."/>
            <person name="Sreeshan A."/>
            <person name="Augustine A."/>
        </authorList>
    </citation>
    <scope>NUCLEOTIDE SEQUENCE</scope>
    <source>
        <tissue evidence="1">Leaf</tissue>
    </source>
</reference>
<dbReference type="EMBL" id="GGEC01068580">
    <property type="protein sequence ID" value="MBX49064.1"/>
    <property type="molecule type" value="Transcribed_RNA"/>
</dbReference>
<organism evidence="1">
    <name type="scientific">Rhizophora mucronata</name>
    <name type="common">Asiatic mangrove</name>
    <dbReference type="NCBI Taxonomy" id="61149"/>
    <lineage>
        <taxon>Eukaryota</taxon>
        <taxon>Viridiplantae</taxon>
        <taxon>Streptophyta</taxon>
        <taxon>Embryophyta</taxon>
        <taxon>Tracheophyta</taxon>
        <taxon>Spermatophyta</taxon>
        <taxon>Magnoliopsida</taxon>
        <taxon>eudicotyledons</taxon>
        <taxon>Gunneridae</taxon>
        <taxon>Pentapetalae</taxon>
        <taxon>rosids</taxon>
        <taxon>fabids</taxon>
        <taxon>Malpighiales</taxon>
        <taxon>Rhizophoraceae</taxon>
        <taxon>Rhizophora</taxon>
    </lineage>
</organism>
<name>A0A2P2P2T8_RHIMU</name>